<feature type="compositionally biased region" description="Basic and acidic residues" evidence="1">
    <location>
        <begin position="356"/>
        <end position="394"/>
    </location>
</feature>
<accession>A0ABV8ISZ7</accession>
<organism evidence="3 4">
    <name type="scientific">Actinoplanes subglobosus</name>
    <dbReference type="NCBI Taxonomy" id="1547892"/>
    <lineage>
        <taxon>Bacteria</taxon>
        <taxon>Bacillati</taxon>
        <taxon>Actinomycetota</taxon>
        <taxon>Actinomycetes</taxon>
        <taxon>Micromonosporales</taxon>
        <taxon>Micromonosporaceae</taxon>
        <taxon>Actinoplanes</taxon>
    </lineage>
</organism>
<evidence type="ECO:0000313" key="4">
    <source>
        <dbReference type="Proteomes" id="UP001595867"/>
    </source>
</evidence>
<feature type="compositionally biased region" description="Low complexity" evidence="1">
    <location>
        <begin position="180"/>
        <end position="189"/>
    </location>
</feature>
<feature type="region of interest" description="Disordered" evidence="1">
    <location>
        <begin position="79"/>
        <end position="394"/>
    </location>
</feature>
<evidence type="ECO:0000256" key="2">
    <source>
        <dbReference type="SAM" id="Phobius"/>
    </source>
</evidence>
<evidence type="ECO:0000313" key="3">
    <source>
        <dbReference type="EMBL" id="MFC4066102.1"/>
    </source>
</evidence>
<comment type="caution">
    <text evidence="3">The sequence shown here is derived from an EMBL/GenBank/DDBJ whole genome shotgun (WGS) entry which is preliminary data.</text>
</comment>
<keyword evidence="4" id="KW-1185">Reference proteome</keyword>
<sequence length="394" mass="42763">MPHLPDDDYFARPLKVLRKRINGVYREDLGFSGPTRRYVVMVALLVALASFPTLAILTTGSSEITDDGRTGAMDVPFLPPPATGPVMPTTIQGYGEKPPRPQQSRPANPGIVAEPPSVTPAPTASRVSAAPPSRAAVSPSRGAAAPPRATAPVPRASLSAAPVPQRVARPPAPRSRHASRSPVPSRAAPLPAPTSRQASPGPARTSHRALPLPGPRRASFTSGPIPVVPNLPVVPAEDESPEPELPRDFPTVPSLPDIPDETGRAADDDSHKPEEPHKPDVPGKRDCEKAVNDRRSVDRPRHSRRSAVAERPYNVRPSRVLEQSHTDGNLNVVRRLLTETNSEENRRANRPYRGMHRAEHTNYPEERSASYDRSTRVGRHHADPSTDAHHINRR</sequence>
<name>A0ABV8ISZ7_9ACTN</name>
<feature type="compositionally biased region" description="Basic and acidic residues" evidence="1">
    <location>
        <begin position="261"/>
        <end position="300"/>
    </location>
</feature>
<reference evidence="4" key="1">
    <citation type="journal article" date="2019" name="Int. J. Syst. Evol. Microbiol.">
        <title>The Global Catalogue of Microorganisms (GCM) 10K type strain sequencing project: providing services to taxonomists for standard genome sequencing and annotation.</title>
        <authorList>
            <consortium name="The Broad Institute Genomics Platform"/>
            <consortium name="The Broad Institute Genome Sequencing Center for Infectious Disease"/>
            <person name="Wu L."/>
            <person name="Ma J."/>
        </authorList>
    </citation>
    <scope>NUCLEOTIDE SEQUENCE [LARGE SCALE GENOMIC DNA]</scope>
    <source>
        <strain evidence="4">TBRC 5832</strain>
    </source>
</reference>
<feature type="transmembrane region" description="Helical" evidence="2">
    <location>
        <begin position="38"/>
        <end position="57"/>
    </location>
</feature>
<evidence type="ECO:0000256" key="1">
    <source>
        <dbReference type="SAM" id="MobiDB-lite"/>
    </source>
</evidence>
<feature type="compositionally biased region" description="Low complexity" evidence="1">
    <location>
        <begin position="120"/>
        <end position="169"/>
    </location>
</feature>
<dbReference type="RefSeq" id="WP_378067073.1">
    <property type="nucleotide sequence ID" value="NZ_JBHSBL010000014.1"/>
</dbReference>
<gene>
    <name evidence="3" type="ORF">ACFO0C_14285</name>
</gene>
<keyword evidence="2" id="KW-0472">Membrane</keyword>
<keyword evidence="2" id="KW-0812">Transmembrane</keyword>
<feature type="compositionally biased region" description="Low complexity" evidence="1">
    <location>
        <begin position="224"/>
        <end position="235"/>
    </location>
</feature>
<proteinExistence type="predicted"/>
<dbReference type="Proteomes" id="UP001595867">
    <property type="component" value="Unassembled WGS sequence"/>
</dbReference>
<protein>
    <submittedName>
        <fullName evidence="3">Uncharacterized protein</fullName>
    </submittedName>
</protein>
<dbReference type="EMBL" id="JBHSBL010000014">
    <property type="protein sequence ID" value="MFC4066102.1"/>
    <property type="molecule type" value="Genomic_DNA"/>
</dbReference>
<keyword evidence="2" id="KW-1133">Transmembrane helix</keyword>